<name>A0ABN9XNE9_9DINO</name>
<evidence type="ECO:0000313" key="2">
    <source>
        <dbReference type="Proteomes" id="UP001189429"/>
    </source>
</evidence>
<protein>
    <submittedName>
        <fullName evidence="1">Uncharacterized protein</fullName>
    </submittedName>
</protein>
<feature type="non-terminal residue" evidence="1">
    <location>
        <position position="108"/>
    </location>
</feature>
<feature type="non-terminal residue" evidence="1">
    <location>
        <position position="1"/>
    </location>
</feature>
<dbReference type="EMBL" id="CAUYUJ010020927">
    <property type="protein sequence ID" value="CAK0901438.1"/>
    <property type="molecule type" value="Genomic_DNA"/>
</dbReference>
<gene>
    <name evidence="1" type="ORF">PCOR1329_LOCUS78379</name>
</gene>
<organism evidence="1 2">
    <name type="scientific">Prorocentrum cordatum</name>
    <dbReference type="NCBI Taxonomy" id="2364126"/>
    <lineage>
        <taxon>Eukaryota</taxon>
        <taxon>Sar</taxon>
        <taxon>Alveolata</taxon>
        <taxon>Dinophyceae</taxon>
        <taxon>Prorocentrales</taxon>
        <taxon>Prorocentraceae</taxon>
        <taxon>Prorocentrum</taxon>
    </lineage>
</organism>
<proteinExistence type="predicted"/>
<keyword evidence="2" id="KW-1185">Reference proteome</keyword>
<reference evidence="1" key="1">
    <citation type="submission" date="2023-10" db="EMBL/GenBank/DDBJ databases">
        <authorList>
            <person name="Chen Y."/>
            <person name="Shah S."/>
            <person name="Dougan E. K."/>
            <person name="Thang M."/>
            <person name="Chan C."/>
        </authorList>
    </citation>
    <scope>NUCLEOTIDE SEQUENCE [LARGE SCALE GENOMIC DNA]</scope>
</reference>
<sequence>VTLPLGSHAMANYDDKRRKGLRASASSAQEEKTQEAKMRAYCSIGAYFGSFHGGCKEKVLNDMASWAPKLFEIAEDVIKHNEKALVLCSRRSGLAALTCHLKRVCAQR</sequence>
<dbReference type="Proteomes" id="UP001189429">
    <property type="component" value="Unassembled WGS sequence"/>
</dbReference>
<evidence type="ECO:0000313" key="1">
    <source>
        <dbReference type="EMBL" id="CAK0901438.1"/>
    </source>
</evidence>
<accession>A0ABN9XNE9</accession>
<comment type="caution">
    <text evidence="1">The sequence shown here is derived from an EMBL/GenBank/DDBJ whole genome shotgun (WGS) entry which is preliminary data.</text>
</comment>